<dbReference type="SUPFAM" id="SSF53213">
    <property type="entry name" value="LigB-like"/>
    <property type="match status" value="1"/>
</dbReference>
<evidence type="ECO:0000313" key="2">
    <source>
        <dbReference type="EMBL" id="PFH02370.1"/>
    </source>
</evidence>
<name>A0AB36TGP2_ACETH</name>
<dbReference type="SUPFAM" id="SSF143447">
    <property type="entry name" value="AMMECR1-like"/>
    <property type="match status" value="1"/>
</dbReference>
<evidence type="ECO:0000259" key="1">
    <source>
        <dbReference type="PROSITE" id="PS51112"/>
    </source>
</evidence>
<proteinExistence type="predicted"/>
<dbReference type="NCBIfam" id="TIGR04336">
    <property type="entry name" value="AmmeMemoSam_B"/>
    <property type="match status" value="1"/>
</dbReference>
<dbReference type="PROSITE" id="PS51112">
    <property type="entry name" value="AMMECR1"/>
    <property type="match status" value="1"/>
</dbReference>
<dbReference type="InterPro" id="IPR036071">
    <property type="entry name" value="AMMECR1_dom_sf"/>
</dbReference>
<dbReference type="Gene3D" id="3.30.700.20">
    <property type="entry name" value="Hypothetical protein ph0010, domain 1"/>
    <property type="match status" value="1"/>
</dbReference>
<evidence type="ECO:0000313" key="3">
    <source>
        <dbReference type="Proteomes" id="UP000223596"/>
    </source>
</evidence>
<dbReference type="GO" id="GO:0008198">
    <property type="term" value="F:ferrous iron binding"/>
    <property type="evidence" value="ECO:0007669"/>
    <property type="project" value="InterPro"/>
</dbReference>
<gene>
    <name evidence="2" type="ORF">M972_111141</name>
</gene>
<dbReference type="Proteomes" id="UP000223596">
    <property type="component" value="Unassembled WGS sequence"/>
</dbReference>
<organism evidence="2 3">
    <name type="scientific">Acetivibrio thermocellus AD2</name>
    <dbReference type="NCBI Taxonomy" id="1138384"/>
    <lineage>
        <taxon>Bacteria</taxon>
        <taxon>Bacillati</taxon>
        <taxon>Bacillota</taxon>
        <taxon>Clostridia</taxon>
        <taxon>Eubacteriales</taxon>
        <taxon>Oscillospiraceae</taxon>
        <taxon>Acetivibrio</taxon>
    </lineage>
</organism>
<accession>A0AB36TGP2</accession>
<feature type="domain" description="AMMECR1" evidence="1">
    <location>
        <begin position="292"/>
        <end position="462"/>
    </location>
</feature>
<dbReference type="PANTHER" id="PTHR13016:SF0">
    <property type="entry name" value="AMME SYNDROME CANDIDATE GENE 1 PROTEIN"/>
    <property type="match status" value="1"/>
</dbReference>
<comment type="caution">
    <text evidence="2">The sequence shown here is derived from an EMBL/GenBank/DDBJ whole genome shotgun (WGS) entry which is preliminary data.</text>
</comment>
<dbReference type="InterPro" id="IPR027623">
    <property type="entry name" value="AmmeMemoSam_A"/>
</dbReference>
<dbReference type="EMBL" id="PDBW01000001">
    <property type="protein sequence ID" value="PFH02370.1"/>
    <property type="molecule type" value="Genomic_DNA"/>
</dbReference>
<reference evidence="2 3" key="1">
    <citation type="submission" date="2017-09" db="EMBL/GenBank/DDBJ databases">
        <title>Evaluation of Pacific Biosciences Sequencing Technology to Finishing C. thermocellum Genome Sequences.</title>
        <authorList>
            <person name="Brown S."/>
        </authorList>
    </citation>
    <scope>NUCLEOTIDE SEQUENCE [LARGE SCALE GENOMIC DNA]</scope>
    <source>
        <strain evidence="2 3">AD2</strain>
    </source>
</reference>
<dbReference type="CDD" id="cd07951">
    <property type="entry name" value="ED_3B_N_AMMECR1"/>
    <property type="match status" value="1"/>
</dbReference>
<dbReference type="InterPro" id="IPR023473">
    <property type="entry name" value="AMMECR1"/>
</dbReference>
<dbReference type="InterPro" id="IPR027485">
    <property type="entry name" value="AMMECR1_N"/>
</dbReference>
<dbReference type="NCBIfam" id="TIGR04335">
    <property type="entry name" value="AmmeMemoSam_A"/>
    <property type="match status" value="1"/>
</dbReference>
<dbReference type="PANTHER" id="PTHR13016">
    <property type="entry name" value="AMMECR1 HOMOLOG"/>
    <property type="match status" value="1"/>
</dbReference>
<dbReference type="Pfam" id="PF01871">
    <property type="entry name" value="AMMECR1"/>
    <property type="match status" value="1"/>
</dbReference>
<protein>
    <submittedName>
        <fullName evidence="2">Uncharacterized protein (TIGR00296 family)/AmmeMemoRadiSam system protein A/AmmeMemoRadiSam system protein B</fullName>
    </submittedName>
</protein>
<dbReference type="GO" id="GO:0016702">
    <property type="term" value="F:oxidoreductase activity, acting on single donors with incorporation of molecular oxygen, incorporation of two atoms of oxygen"/>
    <property type="evidence" value="ECO:0007669"/>
    <property type="project" value="UniProtKB-ARBA"/>
</dbReference>
<dbReference type="InterPro" id="IPR002733">
    <property type="entry name" value="AMMECR1_domain"/>
</dbReference>
<dbReference type="Gene3D" id="3.40.830.10">
    <property type="entry name" value="LigB-like"/>
    <property type="match status" value="1"/>
</dbReference>
<dbReference type="RefSeq" id="WP_003519144.1">
    <property type="nucleotide sequence ID" value="NZ_CP013828.1"/>
</dbReference>
<dbReference type="InterPro" id="IPR004183">
    <property type="entry name" value="Xdiol_dOase_suB"/>
</dbReference>
<dbReference type="AlphaFoldDB" id="A0AB36TGP2"/>
<sequence>MGRIISSYIFPHPPLIVPEIGKGDEKGAIKTIEACEKAAEQIRKEKPSTIILTTSHAPLFEDYIFINDHKTLKGNFSRFGARKVELGFENNLKMVESIIEFAKKEGFDAGGISEGIGRRYGISGELDHGALVPLYYISRVYSDFKLVHVAMSTLTLEEHYKFGMCIGEAVRNSDEDVVFVASGDLAHRLTSDGPYGYNKHAPEFDELLVKSIEKDDIDRILDIDDKLRDEAAECGLRSFVIMLGALDGYSVVPEVYSYEGPFGVGYMVARIGVGAMDSSRRIIENRRNKRKKSTDPYVSLAKRALEAYVTEGRVLDDYSGLPEEMLNSRAGTFVSIKKKGELRGCIGTIGPTRENIASEIVHNAISAGTSDPRFYPVKPYELDELEYSVDVLMEPEEINSMDELDVVKYGVIVRAGRRTGLLLPNLENVNTVEQQVSIALQKAGISPNEKYTMERFEVIRHK</sequence>
<dbReference type="Pfam" id="PF02900">
    <property type="entry name" value="LigB"/>
    <property type="match status" value="1"/>
</dbReference>
<dbReference type="NCBIfam" id="TIGR00296">
    <property type="entry name" value="TIGR00296 family protein"/>
    <property type="match status" value="1"/>
</dbReference>